<evidence type="ECO:0000313" key="2">
    <source>
        <dbReference type="Proteomes" id="UP001295684"/>
    </source>
</evidence>
<protein>
    <submittedName>
        <fullName evidence="1">Uncharacterized protein</fullName>
    </submittedName>
</protein>
<organism evidence="1 2">
    <name type="scientific">Euplotes crassus</name>
    <dbReference type="NCBI Taxonomy" id="5936"/>
    <lineage>
        <taxon>Eukaryota</taxon>
        <taxon>Sar</taxon>
        <taxon>Alveolata</taxon>
        <taxon>Ciliophora</taxon>
        <taxon>Intramacronucleata</taxon>
        <taxon>Spirotrichea</taxon>
        <taxon>Hypotrichia</taxon>
        <taxon>Euplotida</taxon>
        <taxon>Euplotidae</taxon>
        <taxon>Moneuplotes</taxon>
    </lineage>
</organism>
<dbReference type="AlphaFoldDB" id="A0AAD2D959"/>
<reference evidence="1" key="1">
    <citation type="submission" date="2023-07" db="EMBL/GenBank/DDBJ databases">
        <authorList>
            <consortium name="AG Swart"/>
            <person name="Singh M."/>
            <person name="Singh A."/>
            <person name="Seah K."/>
            <person name="Emmerich C."/>
        </authorList>
    </citation>
    <scope>NUCLEOTIDE SEQUENCE</scope>
    <source>
        <strain evidence="1">DP1</strain>
    </source>
</reference>
<keyword evidence="2" id="KW-1185">Reference proteome</keyword>
<proteinExistence type="predicted"/>
<gene>
    <name evidence="1" type="ORF">ECRASSUSDP1_LOCUS25512</name>
</gene>
<dbReference type="EMBL" id="CAMPGE010026298">
    <property type="protein sequence ID" value="CAI2383993.1"/>
    <property type="molecule type" value="Genomic_DNA"/>
</dbReference>
<sequence length="76" mass="8641">MLYISCSTFRVSGLIILFQPHLIFNQNLQCSMNFSDENRHIITKQHGLSNVRVFTLPSLILKLSIVMSDKGSNNSE</sequence>
<name>A0AAD2D959_EUPCR</name>
<dbReference type="Proteomes" id="UP001295684">
    <property type="component" value="Unassembled WGS sequence"/>
</dbReference>
<comment type="caution">
    <text evidence="1">The sequence shown here is derived from an EMBL/GenBank/DDBJ whole genome shotgun (WGS) entry which is preliminary data.</text>
</comment>
<evidence type="ECO:0000313" key="1">
    <source>
        <dbReference type="EMBL" id="CAI2383993.1"/>
    </source>
</evidence>
<accession>A0AAD2D959</accession>